<evidence type="ECO:0000256" key="1">
    <source>
        <dbReference type="ARBA" id="ARBA00009437"/>
    </source>
</evidence>
<name>A0A073IKD9_9RHOB</name>
<dbReference type="Gene3D" id="3.40.190.10">
    <property type="entry name" value="Periplasmic binding protein-like II"/>
    <property type="match status" value="2"/>
</dbReference>
<dbReference type="InterPro" id="IPR005119">
    <property type="entry name" value="LysR_subst-bd"/>
</dbReference>
<evidence type="ECO:0000313" key="6">
    <source>
        <dbReference type="EMBL" id="KEJ90224.1"/>
    </source>
</evidence>
<dbReference type="InterPro" id="IPR036388">
    <property type="entry name" value="WH-like_DNA-bd_sf"/>
</dbReference>
<sequence>MAELIKQSVFRLRGDFGCASQTYAQKMFGHLSPLLNRSCAMRQIPHVTWLRSFEAAARHSSFAAAAEELNLTPAAVSQQIKLLEETLEMKLFRRLPKGVELTDIGQAYAQPVRASFQGLQTATEGLFQPKSKTTLRVRASISFGVMVLAPQLHGFRALHPEIDIILSTTVWSDRMNDATIDVDIRYGNGDWPEENIWPLGQGQASLVCSPKEATRFQRDPNALKDADTVPIIGIESDWPLMFQALGVDGPVPAPWMPVDSSLLALESIASGRGVAIVNRMFSESHIQRGTLVEPFKQSIQTQNNFYLVSQSDPKKQKQIALFHDWLLTFTA</sequence>
<dbReference type="InterPro" id="IPR058163">
    <property type="entry name" value="LysR-type_TF_proteobact-type"/>
</dbReference>
<dbReference type="SUPFAM" id="SSF46785">
    <property type="entry name" value="Winged helix' DNA-binding domain"/>
    <property type="match status" value="1"/>
</dbReference>
<dbReference type="PROSITE" id="PS50931">
    <property type="entry name" value="HTH_LYSR"/>
    <property type="match status" value="1"/>
</dbReference>
<evidence type="ECO:0000256" key="2">
    <source>
        <dbReference type="ARBA" id="ARBA00023015"/>
    </source>
</evidence>
<comment type="similarity">
    <text evidence="1">Belongs to the LysR transcriptional regulatory family.</text>
</comment>
<dbReference type="EMBL" id="JAMC01000002">
    <property type="protein sequence ID" value="KEJ90224.1"/>
    <property type="molecule type" value="Genomic_DNA"/>
</dbReference>
<dbReference type="PANTHER" id="PTHR30537">
    <property type="entry name" value="HTH-TYPE TRANSCRIPTIONAL REGULATOR"/>
    <property type="match status" value="1"/>
</dbReference>
<dbReference type="Proteomes" id="UP000027734">
    <property type="component" value="Unassembled WGS sequence"/>
</dbReference>
<dbReference type="Pfam" id="PF00126">
    <property type="entry name" value="HTH_1"/>
    <property type="match status" value="1"/>
</dbReference>
<dbReference type="AlphaFoldDB" id="A0A073IKD9"/>
<dbReference type="eggNOG" id="COG0583">
    <property type="taxonomic scope" value="Bacteria"/>
</dbReference>
<evidence type="ECO:0000259" key="5">
    <source>
        <dbReference type="PROSITE" id="PS50931"/>
    </source>
</evidence>
<dbReference type="GO" id="GO:0006351">
    <property type="term" value="P:DNA-templated transcription"/>
    <property type="evidence" value="ECO:0007669"/>
    <property type="project" value="TreeGrafter"/>
</dbReference>
<dbReference type="GO" id="GO:0003700">
    <property type="term" value="F:DNA-binding transcription factor activity"/>
    <property type="evidence" value="ECO:0007669"/>
    <property type="project" value="InterPro"/>
</dbReference>
<evidence type="ECO:0000256" key="4">
    <source>
        <dbReference type="ARBA" id="ARBA00023163"/>
    </source>
</evidence>
<comment type="caution">
    <text evidence="6">The sequence shown here is derived from an EMBL/GenBank/DDBJ whole genome shotgun (WGS) entry which is preliminary data.</text>
</comment>
<accession>A0A073IKD9</accession>
<dbReference type="Gene3D" id="1.10.10.10">
    <property type="entry name" value="Winged helix-like DNA-binding domain superfamily/Winged helix DNA-binding domain"/>
    <property type="match status" value="1"/>
</dbReference>
<feature type="domain" description="HTH lysR-type" evidence="5">
    <location>
        <begin position="45"/>
        <end position="102"/>
    </location>
</feature>
<dbReference type="GO" id="GO:0043565">
    <property type="term" value="F:sequence-specific DNA binding"/>
    <property type="evidence" value="ECO:0007669"/>
    <property type="project" value="TreeGrafter"/>
</dbReference>
<keyword evidence="7" id="KW-1185">Reference proteome</keyword>
<dbReference type="PANTHER" id="PTHR30537:SF26">
    <property type="entry name" value="GLYCINE CLEAVAGE SYSTEM TRANSCRIPTIONAL ACTIVATOR"/>
    <property type="match status" value="1"/>
</dbReference>
<evidence type="ECO:0000256" key="3">
    <source>
        <dbReference type="ARBA" id="ARBA00023125"/>
    </source>
</evidence>
<keyword evidence="3" id="KW-0238">DNA-binding</keyword>
<reference evidence="6 7" key="1">
    <citation type="submission" date="2014-01" db="EMBL/GenBank/DDBJ databases">
        <title>Sulfitobacter donghicola JCM 14565 Genome Sequencing.</title>
        <authorList>
            <person name="Lai Q."/>
            <person name="Hong Z."/>
        </authorList>
    </citation>
    <scope>NUCLEOTIDE SEQUENCE [LARGE SCALE GENOMIC DNA]</scope>
    <source>
        <strain evidence="6 7">JCM 14565</strain>
    </source>
</reference>
<dbReference type="Pfam" id="PF03466">
    <property type="entry name" value="LysR_substrate"/>
    <property type="match status" value="1"/>
</dbReference>
<keyword evidence="2" id="KW-0805">Transcription regulation</keyword>
<protein>
    <submittedName>
        <fullName evidence="6">LysR family transcriptional regulator</fullName>
    </submittedName>
</protein>
<organism evidence="6 7">
    <name type="scientific">Sulfitobacter donghicola DSW-25 = KCTC 12864 = JCM 14565</name>
    <dbReference type="NCBI Taxonomy" id="1300350"/>
    <lineage>
        <taxon>Bacteria</taxon>
        <taxon>Pseudomonadati</taxon>
        <taxon>Pseudomonadota</taxon>
        <taxon>Alphaproteobacteria</taxon>
        <taxon>Rhodobacterales</taxon>
        <taxon>Roseobacteraceae</taxon>
        <taxon>Sulfitobacter</taxon>
    </lineage>
</organism>
<proteinExistence type="inferred from homology"/>
<dbReference type="FunFam" id="1.10.10.10:FF:000038">
    <property type="entry name" value="Glycine cleavage system transcriptional activator"/>
    <property type="match status" value="1"/>
</dbReference>
<dbReference type="SUPFAM" id="SSF53850">
    <property type="entry name" value="Periplasmic binding protein-like II"/>
    <property type="match status" value="1"/>
</dbReference>
<dbReference type="InterPro" id="IPR000847">
    <property type="entry name" value="LysR_HTH_N"/>
</dbReference>
<gene>
    <name evidence="6" type="ORF">DSW25_08500</name>
</gene>
<keyword evidence="4" id="KW-0804">Transcription</keyword>
<evidence type="ECO:0000313" key="7">
    <source>
        <dbReference type="Proteomes" id="UP000027734"/>
    </source>
</evidence>
<dbReference type="InterPro" id="IPR036390">
    <property type="entry name" value="WH_DNA-bd_sf"/>
</dbReference>
<dbReference type="STRING" id="1300350.Z948_308"/>
<dbReference type="PRINTS" id="PR00039">
    <property type="entry name" value="HTHLYSR"/>
</dbReference>